<sequence length="256" mass="28847">MPRNSWTSLLEEESPHAGDFDPQSASEVGSSALSLPPELATLQAERLALEERMATLSGRASEPSGETRRFPVTPLGERRQADEAWARRRDINDLRQWDRSWRHAGEAARLGGAAESDQAVDSDPVPTLRTGQRLIRGLALRDRLQASASRTGLSPDEPDDAPRRPPVSAVERPNLPDRWQATRDILSTRVERYYTERRDRLLSVVTGGSGDLDTRAEQARDRALEARRLERQRQQADDERVQRSRQRSRFLPGDSP</sequence>
<feature type="region of interest" description="Disordered" evidence="1">
    <location>
        <begin position="108"/>
        <end position="128"/>
    </location>
</feature>
<proteinExistence type="predicted"/>
<protein>
    <recommendedName>
        <fullName evidence="4">Conjugal transfer protein</fullName>
    </recommendedName>
</protein>
<organism evidence="2 3">
    <name type="scientific">Halomonas tibetensis</name>
    <dbReference type="NCBI Taxonomy" id="2259590"/>
    <lineage>
        <taxon>Bacteria</taxon>
        <taxon>Pseudomonadati</taxon>
        <taxon>Pseudomonadota</taxon>
        <taxon>Gammaproteobacteria</taxon>
        <taxon>Oceanospirillales</taxon>
        <taxon>Halomonadaceae</taxon>
        <taxon>Halomonas</taxon>
    </lineage>
</organism>
<feature type="region of interest" description="Disordered" evidence="1">
    <location>
        <begin position="1"/>
        <end position="37"/>
    </location>
</feature>
<accession>A0ABV7B6I1</accession>
<keyword evidence="3" id="KW-1185">Reference proteome</keyword>
<dbReference type="Proteomes" id="UP001595386">
    <property type="component" value="Unassembled WGS sequence"/>
</dbReference>
<comment type="caution">
    <text evidence="2">The sequence shown here is derived from an EMBL/GenBank/DDBJ whole genome shotgun (WGS) entry which is preliminary data.</text>
</comment>
<name>A0ABV7B6I1_9GAMM</name>
<evidence type="ECO:0000313" key="2">
    <source>
        <dbReference type="EMBL" id="MFC2993051.1"/>
    </source>
</evidence>
<feature type="region of interest" description="Disordered" evidence="1">
    <location>
        <begin position="229"/>
        <end position="256"/>
    </location>
</feature>
<feature type="region of interest" description="Disordered" evidence="1">
    <location>
        <begin position="146"/>
        <end position="176"/>
    </location>
</feature>
<feature type="compositionally biased region" description="Polar residues" evidence="1">
    <location>
        <begin position="23"/>
        <end position="33"/>
    </location>
</feature>
<evidence type="ECO:0000313" key="3">
    <source>
        <dbReference type="Proteomes" id="UP001595386"/>
    </source>
</evidence>
<feature type="region of interest" description="Disordered" evidence="1">
    <location>
        <begin position="53"/>
        <end position="83"/>
    </location>
</feature>
<gene>
    <name evidence="2" type="ORF">ACFODV_13560</name>
</gene>
<feature type="compositionally biased region" description="Basic and acidic residues" evidence="1">
    <location>
        <begin position="229"/>
        <end position="242"/>
    </location>
</feature>
<evidence type="ECO:0008006" key="4">
    <source>
        <dbReference type="Google" id="ProtNLM"/>
    </source>
</evidence>
<evidence type="ECO:0000256" key="1">
    <source>
        <dbReference type="SAM" id="MobiDB-lite"/>
    </source>
</evidence>
<dbReference type="EMBL" id="JBHRSQ010000018">
    <property type="protein sequence ID" value="MFC2993051.1"/>
    <property type="molecule type" value="Genomic_DNA"/>
</dbReference>
<reference evidence="3" key="1">
    <citation type="journal article" date="2019" name="Int. J. Syst. Evol. Microbiol.">
        <title>The Global Catalogue of Microorganisms (GCM) 10K type strain sequencing project: providing services to taxonomists for standard genome sequencing and annotation.</title>
        <authorList>
            <consortium name="The Broad Institute Genomics Platform"/>
            <consortium name="The Broad Institute Genome Sequencing Center for Infectious Disease"/>
            <person name="Wu L."/>
            <person name="Ma J."/>
        </authorList>
    </citation>
    <scope>NUCLEOTIDE SEQUENCE [LARGE SCALE GENOMIC DNA]</scope>
    <source>
        <strain evidence="3">KCTC 52660</strain>
    </source>
</reference>
<dbReference type="RefSeq" id="WP_379760308.1">
    <property type="nucleotide sequence ID" value="NZ_JBHRSQ010000018.1"/>
</dbReference>